<organism evidence="2">
    <name type="scientific">Vecturithrix granuli</name>
    <dbReference type="NCBI Taxonomy" id="1499967"/>
    <lineage>
        <taxon>Bacteria</taxon>
        <taxon>Candidatus Moduliflexota</taxon>
        <taxon>Candidatus Vecturitrichia</taxon>
        <taxon>Candidatus Vecturitrichales</taxon>
        <taxon>Candidatus Vecturitrichaceae</taxon>
        <taxon>Candidatus Vecturithrix</taxon>
    </lineage>
</organism>
<feature type="domain" description="DJ-1/PfpI" evidence="1">
    <location>
        <begin position="4"/>
        <end position="174"/>
    </location>
</feature>
<dbReference type="AlphaFoldDB" id="A0A081C0K9"/>
<accession>A0A081C0K9</accession>
<protein>
    <submittedName>
        <fullName evidence="2">Transcriptional regulator, AraC family protein</fullName>
    </submittedName>
</protein>
<dbReference type="SUPFAM" id="SSF52317">
    <property type="entry name" value="Class I glutamine amidotransferase-like"/>
    <property type="match status" value="1"/>
</dbReference>
<evidence type="ECO:0000259" key="1">
    <source>
        <dbReference type="Pfam" id="PF01965"/>
    </source>
</evidence>
<dbReference type="eggNOG" id="COG4977">
    <property type="taxonomic scope" value="Bacteria"/>
</dbReference>
<dbReference type="HOGENOM" id="CLU_000445_44_1_0"/>
<evidence type="ECO:0000313" key="3">
    <source>
        <dbReference type="Proteomes" id="UP000030661"/>
    </source>
</evidence>
<dbReference type="Gene3D" id="3.40.50.880">
    <property type="match status" value="1"/>
</dbReference>
<dbReference type="CDD" id="cd03139">
    <property type="entry name" value="GATase1_PfpI_2"/>
    <property type="match status" value="1"/>
</dbReference>
<dbReference type="InterPro" id="IPR052158">
    <property type="entry name" value="INH-QAR"/>
</dbReference>
<dbReference type="GO" id="GO:0006355">
    <property type="term" value="P:regulation of DNA-templated transcription"/>
    <property type="evidence" value="ECO:0007669"/>
    <property type="project" value="TreeGrafter"/>
</dbReference>
<keyword evidence="3" id="KW-1185">Reference proteome</keyword>
<dbReference type="PANTHER" id="PTHR43130">
    <property type="entry name" value="ARAC-FAMILY TRANSCRIPTIONAL REGULATOR"/>
    <property type="match status" value="1"/>
</dbReference>
<dbReference type="InterPro" id="IPR029062">
    <property type="entry name" value="Class_I_gatase-like"/>
</dbReference>
<reference evidence="2" key="1">
    <citation type="journal article" date="2015" name="PeerJ">
        <title>First genomic representation of candidate bacterial phylum KSB3 points to enhanced environmental sensing as a trigger of wastewater bulking.</title>
        <authorList>
            <person name="Sekiguchi Y."/>
            <person name="Ohashi A."/>
            <person name="Parks D.H."/>
            <person name="Yamauchi T."/>
            <person name="Tyson G.W."/>
            <person name="Hugenholtz P."/>
        </authorList>
    </citation>
    <scope>NUCLEOTIDE SEQUENCE [LARGE SCALE GENOMIC DNA]</scope>
</reference>
<dbReference type="STRING" id="1499967.U27_05087"/>
<dbReference type="Proteomes" id="UP000030661">
    <property type="component" value="Unassembled WGS sequence"/>
</dbReference>
<name>A0A081C0K9_VECG1</name>
<dbReference type="Pfam" id="PF01965">
    <property type="entry name" value="DJ-1_PfpI"/>
    <property type="match status" value="1"/>
</dbReference>
<sequence length="193" mass="21092">MARRRVAILLFDDVEVLDFAGPFEVFSVTDELNAGAKFQVYTVAAVKKPVITRNGLSVNPDYNIHDAPLPDILIVPGGDGTRPVLKRDQVIDWVKTCASQAELVLSVCSGALVLAKAGLLEHLQATTHHQVFETLAALAPNTEIVKEQRFVDNGKVVTSAGISAGIDMSLYIVERLEGREVADKTVAYMEYRR</sequence>
<dbReference type="PANTHER" id="PTHR43130:SF14">
    <property type="entry name" value="DJ-1_PFPI DOMAIN-CONTAINING PROTEIN"/>
    <property type="match status" value="1"/>
</dbReference>
<dbReference type="EMBL" id="DF820467">
    <property type="protein sequence ID" value="GAK58114.1"/>
    <property type="molecule type" value="Genomic_DNA"/>
</dbReference>
<gene>
    <name evidence="2" type="ORF">U27_05087</name>
</gene>
<evidence type="ECO:0000313" key="2">
    <source>
        <dbReference type="EMBL" id="GAK58114.1"/>
    </source>
</evidence>
<proteinExistence type="predicted"/>
<dbReference type="InterPro" id="IPR002818">
    <property type="entry name" value="DJ-1/PfpI"/>
</dbReference>